<name>A0ACB7SQR3_HYAAI</name>
<dbReference type="Proteomes" id="UP000821845">
    <property type="component" value="Chromosome 3"/>
</dbReference>
<evidence type="ECO:0000313" key="1">
    <source>
        <dbReference type="EMBL" id="KAH6936387.1"/>
    </source>
</evidence>
<proteinExistence type="predicted"/>
<reference evidence="1" key="1">
    <citation type="submission" date="2020-05" db="EMBL/GenBank/DDBJ databases">
        <title>Large-scale comparative analyses of tick genomes elucidate their genetic diversity and vector capacities.</title>
        <authorList>
            <person name="Jia N."/>
            <person name="Wang J."/>
            <person name="Shi W."/>
            <person name="Du L."/>
            <person name="Sun Y."/>
            <person name="Zhan W."/>
            <person name="Jiang J."/>
            <person name="Wang Q."/>
            <person name="Zhang B."/>
            <person name="Ji P."/>
            <person name="Sakyi L.B."/>
            <person name="Cui X."/>
            <person name="Yuan T."/>
            <person name="Jiang B."/>
            <person name="Yang W."/>
            <person name="Lam T.T.-Y."/>
            <person name="Chang Q."/>
            <person name="Ding S."/>
            <person name="Wang X."/>
            <person name="Zhu J."/>
            <person name="Ruan X."/>
            <person name="Zhao L."/>
            <person name="Wei J."/>
            <person name="Que T."/>
            <person name="Du C."/>
            <person name="Cheng J."/>
            <person name="Dai P."/>
            <person name="Han X."/>
            <person name="Huang E."/>
            <person name="Gao Y."/>
            <person name="Liu J."/>
            <person name="Shao H."/>
            <person name="Ye R."/>
            <person name="Li L."/>
            <person name="Wei W."/>
            <person name="Wang X."/>
            <person name="Wang C."/>
            <person name="Yang T."/>
            <person name="Huo Q."/>
            <person name="Li W."/>
            <person name="Guo W."/>
            <person name="Chen H."/>
            <person name="Zhou L."/>
            <person name="Ni X."/>
            <person name="Tian J."/>
            <person name="Zhou Y."/>
            <person name="Sheng Y."/>
            <person name="Liu T."/>
            <person name="Pan Y."/>
            <person name="Xia L."/>
            <person name="Li J."/>
            <person name="Zhao F."/>
            <person name="Cao W."/>
        </authorList>
    </citation>
    <scope>NUCLEOTIDE SEQUENCE</scope>
    <source>
        <strain evidence="1">Hyas-2018</strain>
    </source>
</reference>
<comment type="caution">
    <text evidence="1">The sequence shown here is derived from an EMBL/GenBank/DDBJ whole genome shotgun (WGS) entry which is preliminary data.</text>
</comment>
<keyword evidence="2" id="KW-1185">Reference proteome</keyword>
<evidence type="ECO:0000313" key="2">
    <source>
        <dbReference type="Proteomes" id="UP000821845"/>
    </source>
</evidence>
<protein>
    <submittedName>
        <fullName evidence="1">Uncharacterized protein</fullName>
    </submittedName>
</protein>
<sequence length="102" mass="11359">MEGSKERRGRACRGTAVAAEMRESRATGVAFVDRMLLRRHECGMFAPRKIGEPDQRVCAAGAARFRSFDIVGVCVCVRARARAGQLCGIYKWSLVLREIVTR</sequence>
<organism evidence="1 2">
    <name type="scientific">Hyalomma asiaticum</name>
    <name type="common">Tick</name>
    <dbReference type="NCBI Taxonomy" id="266040"/>
    <lineage>
        <taxon>Eukaryota</taxon>
        <taxon>Metazoa</taxon>
        <taxon>Ecdysozoa</taxon>
        <taxon>Arthropoda</taxon>
        <taxon>Chelicerata</taxon>
        <taxon>Arachnida</taxon>
        <taxon>Acari</taxon>
        <taxon>Parasitiformes</taxon>
        <taxon>Ixodida</taxon>
        <taxon>Ixodoidea</taxon>
        <taxon>Ixodidae</taxon>
        <taxon>Hyalomminae</taxon>
        <taxon>Hyalomma</taxon>
    </lineage>
</organism>
<gene>
    <name evidence="1" type="ORF">HPB50_016447</name>
</gene>
<dbReference type="EMBL" id="CM023483">
    <property type="protein sequence ID" value="KAH6936387.1"/>
    <property type="molecule type" value="Genomic_DNA"/>
</dbReference>
<accession>A0ACB7SQR3</accession>